<name>G0LKE9_HALWC</name>
<gene>
    <name evidence="1" type="ordered locus">Hqrw_1995</name>
</gene>
<dbReference type="HOGENOM" id="CLU_726860_0_0_2"/>
<evidence type="ECO:0000313" key="2">
    <source>
        <dbReference type="Proteomes" id="UP000007954"/>
    </source>
</evidence>
<organism evidence="1 2">
    <name type="scientific">Haloquadratum walsbyi (strain DSM 16854 / JCM 12705 / C23)</name>
    <dbReference type="NCBI Taxonomy" id="768065"/>
    <lineage>
        <taxon>Archaea</taxon>
        <taxon>Methanobacteriati</taxon>
        <taxon>Methanobacteriota</taxon>
        <taxon>Stenosarchaea group</taxon>
        <taxon>Halobacteria</taxon>
        <taxon>Halobacteriales</taxon>
        <taxon>Haloferacaceae</taxon>
        <taxon>Haloquadratum</taxon>
    </lineage>
</organism>
<dbReference type="RefSeq" id="WP_014555658.1">
    <property type="nucleotide sequence ID" value="NC_017459.1"/>
</dbReference>
<dbReference type="AlphaFoldDB" id="G0LKE9"/>
<dbReference type="OrthoDB" id="241136at2157"/>
<evidence type="ECO:0000313" key="1">
    <source>
        <dbReference type="EMBL" id="CCC39907.1"/>
    </source>
</evidence>
<sequence length="374" mass="41545">MITQTFKDLVNAVVESKARARIVSATGHNRYGIDPGTINQLQETWIVEDAPTKQRLVIDGILHPGQIVDLSDTLPSVTVCDRRDIVLRRLSDDDNQLATMSIELRQCRIDHRRAMQHQRHAATDGPDQSGRVNELTQRKQTLRNKIETAITDQQQSVKNAYSSVDARISVITQIGTEPAANELYSSINPNINSEITAILRPATPMTTVTTIGSHEVAVTRVTPFITDIPPWYERAIAGTLKILNQADIIAIAKPNNHSHTDIDPENNTERLLMNIQQQCKDDTEILLWAGKSNTDQDSIRADIAAELPDTQITISLPYTDDAQATVSWLYDNTTVESISYDKRIVLTVRVAVTQNDAVQRAVTSVDGSIHDGEE</sequence>
<dbReference type="Proteomes" id="UP000007954">
    <property type="component" value="Chromosome"/>
</dbReference>
<protein>
    <submittedName>
        <fullName evidence="1">Homolog to GTP-binding protein HflX</fullName>
    </submittedName>
</protein>
<dbReference type="GeneID" id="12446716"/>
<accession>G0LKE9</accession>
<dbReference type="KEGG" id="hwc:Hqrw_1995"/>
<proteinExistence type="predicted"/>
<dbReference type="EMBL" id="FR746099">
    <property type="protein sequence ID" value="CCC39907.1"/>
    <property type="molecule type" value="Genomic_DNA"/>
</dbReference>
<reference evidence="1 2" key="1">
    <citation type="journal article" date="2011" name="PLoS ONE">
        <title>Haloquadratum walsbyi: limited diversity in a global pond.</title>
        <authorList>
            <person name="Dyall-Smith M."/>
            <person name="Pfeiffer F."/>
            <person name="Klee K."/>
            <person name="Palm P."/>
            <person name="Gross K."/>
            <person name="Schuster S.C."/>
            <person name="Rampp M."/>
            <person name="Oesterhelt D."/>
        </authorList>
    </citation>
    <scope>NUCLEOTIDE SEQUENCE [LARGE SCALE GENOMIC DNA]</scope>
    <source>
        <strain evidence="2">DSM 16854 / JCM 12705 / C23</strain>
    </source>
</reference>